<dbReference type="GO" id="GO:0006352">
    <property type="term" value="P:DNA-templated transcription initiation"/>
    <property type="evidence" value="ECO:0007669"/>
    <property type="project" value="InterPro"/>
</dbReference>
<dbReference type="RefSeq" id="WP_013041623.1">
    <property type="nucleotide sequence ID" value="NC_014007.1"/>
</dbReference>
<dbReference type="InterPro" id="IPR013324">
    <property type="entry name" value="RNA_pol_sigma_r3/r4-like"/>
</dbReference>
<dbReference type="GeneID" id="31785248"/>
<evidence type="ECO:0000313" key="3">
    <source>
        <dbReference type="Proteomes" id="UP000007753"/>
    </source>
</evidence>
<organism evidence="2 3">
    <name type="scientific">Sphingobium indicum (strain DSM 16413 / CCM 7287 / MTCC 6362 / UT26 / NBRC 101211 / UT26S)</name>
    <name type="common">Sphingobium japonicum</name>
    <dbReference type="NCBI Taxonomy" id="452662"/>
    <lineage>
        <taxon>Bacteria</taxon>
        <taxon>Pseudomonadati</taxon>
        <taxon>Pseudomonadota</taxon>
        <taxon>Alphaproteobacteria</taxon>
        <taxon>Sphingomonadales</taxon>
        <taxon>Sphingomonadaceae</taxon>
        <taxon>Sphingobium</taxon>
    </lineage>
</organism>
<dbReference type="AlphaFoldDB" id="D4Z8V0"/>
<dbReference type="GO" id="GO:0016987">
    <property type="term" value="F:sigma factor activity"/>
    <property type="evidence" value="ECO:0007669"/>
    <property type="project" value="InterPro"/>
</dbReference>
<protein>
    <submittedName>
        <fullName evidence="2">ECF-type sigma factor</fullName>
    </submittedName>
</protein>
<evidence type="ECO:0000259" key="1">
    <source>
        <dbReference type="Pfam" id="PF08281"/>
    </source>
</evidence>
<dbReference type="Proteomes" id="UP000007753">
    <property type="component" value="Plasmid pCHQ1"/>
</dbReference>
<dbReference type="KEGG" id="sjp:SJA_P1-00800"/>
<name>D4Z8V0_SPHIU</name>
<feature type="domain" description="RNA polymerase sigma factor 70 region 4 type 2" evidence="1">
    <location>
        <begin position="95"/>
        <end position="144"/>
    </location>
</feature>
<reference evidence="2" key="1">
    <citation type="journal article" date="2010" name="J. Bacteriol.">
        <title>Complete genome sequence of the representative gamma-hexachlorocyclohexane-degrading bacterium Sphingobium japonicum UT26.</title>
        <authorList>
            <person name="Nagata Y."/>
            <person name="Ohtsubo Y."/>
            <person name="Endo R."/>
            <person name="Ichikawa N."/>
            <person name="Ankai A."/>
            <person name="Oguchi A."/>
            <person name="Fukui S."/>
            <person name="Fujita N."/>
            <person name="Tsuda M."/>
        </authorList>
    </citation>
    <scope>NUCLEOTIDE SEQUENCE [LARGE SCALE GENOMIC DNA]</scope>
    <source>
        <strain evidence="2">UT26S</strain>
        <plasmid evidence="2">pCHQ1</plasmid>
    </source>
</reference>
<evidence type="ECO:0000313" key="2">
    <source>
        <dbReference type="EMBL" id="BAI99032.1"/>
    </source>
</evidence>
<dbReference type="InterPro" id="IPR036388">
    <property type="entry name" value="WH-like_DNA-bd_sf"/>
</dbReference>
<dbReference type="Pfam" id="PF08281">
    <property type="entry name" value="Sigma70_r4_2"/>
    <property type="match status" value="1"/>
</dbReference>
<dbReference type="HOGENOM" id="CLU_1748473_0_0_5"/>
<sequence length="149" mass="16668">MSWLTLARLIRAIAHRLRRSAQNSPSRQSLGSGRRSGPPVIAFARAHCSERRDIEIDALETEFHVRASGIAIRAWLIVGRDDMPADLLSTAMRAAQKLDMLPPPARQIFYLTASYGLTVAEVARLLGMSRRKTRRYLLQAIACLDSRSL</sequence>
<dbReference type="InterPro" id="IPR013249">
    <property type="entry name" value="RNA_pol_sigma70_r4_t2"/>
</dbReference>
<dbReference type="Gene3D" id="1.10.10.10">
    <property type="entry name" value="Winged helix-like DNA-binding domain superfamily/Winged helix DNA-binding domain"/>
    <property type="match status" value="1"/>
</dbReference>
<proteinExistence type="predicted"/>
<dbReference type="SUPFAM" id="SSF88659">
    <property type="entry name" value="Sigma3 and sigma4 domains of RNA polymerase sigma factors"/>
    <property type="match status" value="1"/>
</dbReference>
<keyword evidence="2" id="KW-0614">Plasmid</keyword>
<gene>
    <name evidence="2" type="ordered locus">SJA_P1-00800</name>
</gene>
<accession>D4Z8V0</accession>
<dbReference type="EMBL" id="AP010805">
    <property type="protein sequence ID" value="BAI99032.1"/>
    <property type="molecule type" value="Genomic_DNA"/>
</dbReference>
<dbReference type="GO" id="GO:0003677">
    <property type="term" value="F:DNA binding"/>
    <property type="evidence" value="ECO:0007669"/>
    <property type="project" value="InterPro"/>
</dbReference>
<keyword evidence="3" id="KW-1185">Reference proteome</keyword>
<geneLocation type="plasmid" evidence="2 3">
    <name>pCHQ1</name>
</geneLocation>